<keyword evidence="2" id="KW-1185">Reference proteome</keyword>
<proteinExistence type="predicted"/>
<accession>A0AAW9AD20</accession>
<evidence type="ECO:0000313" key="2">
    <source>
        <dbReference type="Proteomes" id="UP001271648"/>
    </source>
</evidence>
<dbReference type="AlphaFoldDB" id="A0AAW9AD20"/>
<dbReference type="Proteomes" id="UP001271648">
    <property type="component" value="Unassembled WGS sequence"/>
</dbReference>
<sequence length="124" mass="13661">MVIFIILTAFVCSNSSGTGELDVHSTGNPDAKEILTLDPEADIFQFEGVIYKTGIDWVEELTLTKGEQVGEIKKRSDTDTNFENEMSNKLPVGAKIFSTIEKEGPILLVESEGEILKYYAIVEG</sequence>
<gene>
    <name evidence="1" type="ORF">QTL97_11370</name>
</gene>
<evidence type="ECO:0000313" key="1">
    <source>
        <dbReference type="EMBL" id="MDW0117538.1"/>
    </source>
</evidence>
<dbReference type="EMBL" id="JAUBDJ010000006">
    <property type="protein sequence ID" value="MDW0117538.1"/>
    <property type="molecule type" value="Genomic_DNA"/>
</dbReference>
<organism evidence="1 2">
    <name type="scientific">Sporosarcina thermotolerans</name>
    <dbReference type="NCBI Taxonomy" id="633404"/>
    <lineage>
        <taxon>Bacteria</taxon>
        <taxon>Bacillati</taxon>
        <taxon>Bacillota</taxon>
        <taxon>Bacilli</taxon>
        <taxon>Bacillales</taxon>
        <taxon>Caryophanaceae</taxon>
        <taxon>Sporosarcina</taxon>
    </lineage>
</organism>
<name>A0AAW9AD20_9BACL</name>
<reference evidence="1 2" key="1">
    <citation type="submission" date="2023-06" db="EMBL/GenBank/DDBJ databases">
        <title>Sporosarcina sp. nov., isolated from Korean traditional fermented seafood 'Jeotgal'.</title>
        <authorList>
            <person name="Yang A.I."/>
            <person name="Shin N.-R."/>
        </authorList>
    </citation>
    <scope>NUCLEOTIDE SEQUENCE [LARGE SCALE GENOMIC DNA]</scope>
    <source>
        <strain evidence="1 2">KCTC43456</strain>
    </source>
</reference>
<comment type="caution">
    <text evidence="1">The sequence shown here is derived from an EMBL/GenBank/DDBJ whole genome shotgun (WGS) entry which is preliminary data.</text>
</comment>
<dbReference type="RefSeq" id="WP_317940821.1">
    <property type="nucleotide sequence ID" value="NZ_JAUBDJ010000006.1"/>
</dbReference>
<protein>
    <submittedName>
        <fullName evidence="1">Uncharacterized protein</fullName>
    </submittedName>
</protein>